<accession>A0AAD6X9A9</accession>
<dbReference type="AlphaFoldDB" id="A0AAD6X9A9"/>
<evidence type="ECO:0000313" key="4">
    <source>
        <dbReference type="Proteomes" id="UP001218188"/>
    </source>
</evidence>
<keyword evidence="4" id="KW-1185">Reference proteome</keyword>
<protein>
    <recommendedName>
        <fullName evidence="2">BCAS3 WD40 domain-containing protein</fullName>
    </recommendedName>
</protein>
<gene>
    <name evidence="3" type="ORF">C8F04DRAFT_942475</name>
</gene>
<dbReference type="Proteomes" id="UP001218188">
    <property type="component" value="Unassembled WGS sequence"/>
</dbReference>
<dbReference type="Pfam" id="PF21034">
    <property type="entry name" value="BCAS3_WD40"/>
    <property type="match status" value="1"/>
</dbReference>
<evidence type="ECO:0000313" key="3">
    <source>
        <dbReference type="EMBL" id="KAJ7043913.1"/>
    </source>
</evidence>
<organism evidence="3 4">
    <name type="scientific">Mycena alexandri</name>
    <dbReference type="NCBI Taxonomy" id="1745969"/>
    <lineage>
        <taxon>Eukaryota</taxon>
        <taxon>Fungi</taxon>
        <taxon>Dikarya</taxon>
        <taxon>Basidiomycota</taxon>
        <taxon>Agaricomycotina</taxon>
        <taxon>Agaricomycetes</taxon>
        <taxon>Agaricomycetidae</taxon>
        <taxon>Agaricales</taxon>
        <taxon>Marasmiineae</taxon>
        <taxon>Mycenaceae</taxon>
        <taxon>Mycena</taxon>
    </lineage>
</organism>
<dbReference type="PANTHER" id="PTHR13268">
    <property type="entry name" value="BREAST CARCINOMA AMPLIFIED SEQUENCE 3"/>
    <property type="match status" value="1"/>
</dbReference>
<dbReference type="InterPro" id="IPR048382">
    <property type="entry name" value="BCAS3_WD40"/>
</dbReference>
<dbReference type="InterPro" id="IPR045142">
    <property type="entry name" value="BCAS3-like"/>
</dbReference>
<proteinExistence type="predicted"/>
<evidence type="ECO:0000256" key="1">
    <source>
        <dbReference type="SAM" id="MobiDB-lite"/>
    </source>
</evidence>
<dbReference type="GO" id="GO:0005737">
    <property type="term" value="C:cytoplasm"/>
    <property type="evidence" value="ECO:0007669"/>
    <property type="project" value="TreeGrafter"/>
</dbReference>
<feature type="domain" description="BCAS3 WD40" evidence="2">
    <location>
        <begin position="24"/>
        <end position="139"/>
    </location>
</feature>
<feature type="region of interest" description="Disordered" evidence="1">
    <location>
        <begin position="473"/>
        <end position="496"/>
    </location>
</feature>
<dbReference type="GO" id="GO:0006914">
    <property type="term" value="P:autophagy"/>
    <property type="evidence" value="ECO:0007669"/>
    <property type="project" value="InterPro"/>
</dbReference>
<name>A0AAD6X9A9_9AGAR</name>
<comment type="caution">
    <text evidence="3">The sequence shown here is derived from an EMBL/GenBank/DDBJ whole genome shotgun (WGS) entry which is preliminary data.</text>
</comment>
<dbReference type="SUPFAM" id="SSF82171">
    <property type="entry name" value="DPP6 N-terminal domain-like"/>
    <property type="match status" value="1"/>
</dbReference>
<feature type="non-terminal residue" evidence="3">
    <location>
        <position position="1"/>
    </location>
</feature>
<dbReference type="GO" id="GO:0042594">
    <property type="term" value="P:response to starvation"/>
    <property type="evidence" value="ECO:0007669"/>
    <property type="project" value="TreeGrafter"/>
</dbReference>
<sequence length="496" mass="51991">MGGFWQARDGQRGQGEAPGPRDVHAFDAGRAAVGALAFASDGTRLFVVRRDGLGAGVWVLRPSPSLGVLSAHQVDPLPAPAQVYALRRGRTGAVVEAVASARDGRFVALATRRRTVHIFAVNPYGGRADVRSHLGARVRDAEMTGGVVVSEGETTDVHALVRIRLPSPKQQHQHQPGGEGEITPPPPAPLAIAFVPASPNSVGTGLRSPVSPSSPTSTSSGVQDVLVFDPADGVLSLRRVTLALEVLHPVGLPISVSLPAARIAGLSMSASPPGYVYAGIGAAASYARGHGQQGSSGGASPDMPGTELGGREVVVATWSLRRRRGWAEIRRTAAGELGLASGGRPIKEDFTHSWLAQAELSTFSSAPRVLPRAIYLSHQFSFHTLGEDYHALIRRYQFAIGGAKIEVRREVEVSAFSVVGTGAGSGEAFVEGFGSSSSPREIRRRSRASSSFDEPLASALAGVAHYRDVRPPPVLPMLPNGSPSSFRSSMPVRAVA</sequence>
<evidence type="ECO:0000259" key="2">
    <source>
        <dbReference type="Pfam" id="PF21034"/>
    </source>
</evidence>
<dbReference type="EMBL" id="JARJCM010000008">
    <property type="protein sequence ID" value="KAJ7043913.1"/>
    <property type="molecule type" value="Genomic_DNA"/>
</dbReference>
<reference evidence="3" key="1">
    <citation type="submission" date="2023-03" db="EMBL/GenBank/DDBJ databases">
        <title>Massive genome expansion in bonnet fungi (Mycena s.s.) driven by repeated elements and novel gene families across ecological guilds.</title>
        <authorList>
            <consortium name="Lawrence Berkeley National Laboratory"/>
            <person name="Harder C.B."/>
            <person name="Miyauchi S."/>
            <person name="Viragh M."/>
            <person name="Kuo A."/>
            <person name="Thoen E."/>
            <person name="Andreopoulos B."/>
            <person name="Lu D."/>
            <person name="Skrede I."/>
            <person name="Drula E."/>
            <person name="Henrissat B."/>
            <person name="Morin E."/>
            <person name="Kohler A."/>
            <person name="Barry K."/>
            <person name="LaButti K."/>
            <person name="Morin E."/>
            <person name="Salamov A."/>
            <person name="Lipzen A."/>
            <person name="Mereny Z."/>
            <person name="Hegedus B."/>
            <person name="Baldrian P."/>
            <person name="Stursova M."/>
            <person name="Weitz H."/>
            <person name="Taylor A."/>
            <person name="Grigoriev I.V."/>
            <person name="Nagy L.G."/>
            <person name="Martin F."/>
            <person name="Kauserud H."/>
        </authorList>
    </citation>
    <scope>NUCLEOTIDE SEQUENCE</scope>
    <source>
        <strain evidence="3">CBHHK200</strain>
    </source>
</reference>
<dbReference type="PANTHER" id="PTHR13268:SF0">
    <property type="entry name" value="BCAS3 MICROTUBULE ASSOCIATED CELL MIGRATION FACTOR"/>
    <property type="match status" value="1"/>
</dbReference>
<feature type="region of interest" description="Disordered" evidence="1">
    <location>
        <begin position="1"/>
        <end position="21"/>
    </location>
</feature>
<feature type="region of interest" description="Disordered" evidence="1">
    <location>
        <begin position="167"/>
        <end position="194"/>
    </location>
</feature>